<dbReference type="Gene3D" id="3.40.630.30">
    <property type="match status" value="1"/>
</dbReference>
<gene>
    <name evidence="4" type="ORF">H9659_03425</name>
</gene>
<dbReference type="PANTHER" id="PTHR43877:SF1">
    <property type="entry name" value="ACETYLTRANSFERASE"/>
    <property type="match status" value="1"/>
</dbReference>
<dbReference type="InterPro" id="IPR016181">
    <property type="entry name" value="Acyl_CoA_acyltransferase"/>
</dbReference>
<dbReference type="SUPFAM" id="SSF55729">
    <property type="entry name" value="Acyl-CoA N-acyltransferases (Nat)"/>
    <property type="match status" value="1"/>
</dbReference>
<dbReference type="InterPro" id="IPR050832">
    <property type="entry name" value="Bact_Acetyltransf"/>
</dbReference>
<dbReference type="Proteomes" id="UP000659496">
    <property type="component" value="Unassembled WGS sequence"/>
</dbReference>
<dbReference type="PANTHER" id="PTHR43877">
    <property type="entry name" value="AMINOALKYLPHOSPHONATE N-ACETYLTRANSFERASE-RELATED-RELATED"/>
    <property type="match status" value="1"/>
</dbReference>
<protein>
    <submittedName>
        <fullName evidence="4">GNAT family N-acetyltransferase</fullName>
    </submittedName>
</protein>
<dbReference type="CDD" id="cd04301">
    <property type="entry name" value="NAT_SF"/>
    <property type="match status" value="1"/>
</dbReference>
<dbReference type="PROSITE" id="PS51186">
    <property type="entry name" value="GNAT"/>
    <property type="match status" value="1"/>
</dbReference>
<dbReference type="RefSeq" id="WP_191688565.1">
    <property type="nucleotide sequence ID" value="NZ_JACSQY010000002.1"/>
</dbReference>
<evidence type="ECO:0000313" key="5">
    <source>
        <dbReference type="Proteomes" id="UP000659496"/>
    </source>
</evidence>
<proteinExistence type="predicted"/>
<keyword evidence="1" id="KW-0808">Transferase</keyword>
<keyword evidence="2" id="KW-0012">Acyltransferase</keyword>
<organism evidence="4 5">
    <name type="scientific">Sporosarcina gallistercoris</name>
    <dbReference type="NCBI Taxonomy" id="2762245"/>
    <lineage>
        <taxon>Bacteria</taxon>
        <taxon>Bacillati</taxon>
        <taxon>Bacillota</taxon>
        <taxon>Bacilli</taxon>
        <taxon>Bacillales</taxon>
        <taxon>Caryophanaceae</taxon>
        <taxon>Sporosarcina</taxon>
    </lineage>
</organism>
<reference evidence="4 5" key="1">
    <citation type="submission" date="2020-08" db="EMBL/GenBank/DDBJ databases">
        <title>A Genomic Blueprint of the Chicken Gut Microbiome.</title>
        <authorList>
            <person name="Gilroy R."/>
            <person name="Ravi A."/>
            <person name="Getino M."/>
            <person name="Pursley I."/>
            <person name="Horton D.L."/>
            <person name="Alikhan N.-F."/>
            <person name="Baker D."/>
            <person name="Gharbi K."/>
            <person name="Hall N."/>
            <person name="Watson M."/>
            <person name="Adriaenssens E.M."/>
            <person name="Foster-Nyarko E."/>
            <person name="Jarju S."/>
            <person name="Secka A."/>
            <person name="Antonio M."/>
            <person name="Oren A."/>
            <person name="Chaudhuri R."/>
            <person name="La Ragione R.M."/>
            <person name="Hildebrand F."/>
            <person name="Pallen M.J."/>
        </authorList>
    </citation>
    <scope>NUCLEOTIDE SEQUENCE [LARGE SCALE GENOMIC DNA]</scope>
    <source>
        <strain evidence="4 5">Sa3CUA8</strain>
    </source>
</reference>
<evidence type="ECO:0000256" key="2">
    <source>
        <dbReference type="ARBA" id="ARBA00023315"/>
    </source>
</evidence>
<sequence length="165" mass="18939">MIRQMIEEDIAAVQHIARETWKATYKELLPETVQQKFLDSAYSTPMLLKRMEKTEVLIAERDGRSVGFFNMTRIDEDGDAELTALYVLPDYQRQGVGMELFEGALTLLDDAIKLFVYVDDLNEPAKAFYEKLGFELLEVFDEDFEGVAVETAQYVYMIPQSALCI</sequence>
<evidence type="ECO:0000259" key="3">
    <source>
        <dbReference type="PROSITE" id="PS51186"/>
    </source>
</evidence>
<feature type="domain" description="N-acetyltransferase" evidence="3">
    <location>
        <begin position="1"/>
        <end position="156"/>
    </location>
</feature>
<dbReference type="InterPro" id="IPR000182">
    <property type="entry name" value="GNAT_dom"/>
</dbReference>
<evidence type="ECO:0000313" key="4">
    <source>
        <dbReference type="EMBL" id="MBD7907384.1"/>
    </source>
</evidence>
<keyword evidence="5" id="KW-1185">Reference proteome</keyword>
<accession>A0ABR8PGU4</accession>
<dbReference type="EMBL" id="JACSQY010000002">
    <property type="protein sequence ID" value="MBD7907384.1"/>
    <property type="molecule type" value="Genomic_DNA"/>
</dbReference>
<name>A0ABR8PGU4_9BACL</name>
<dbReference type="Pfam" id="PF00583">
    <property type="entry name" value="Acetyltransf_1"/>
    <property type="match status" value="1"/>
</dbReference>
<comment type="caution">
    <text evidence="4">The sequence shown here is derived from an EMBL/GenBank/DDBJ whole genome shotgun (WGS) entry which is preliminary data.</text>
</comment>
<evidence type="ECO:0000256" key="1">
    <source>
        <dbReference type="ARBA" id="ARBA00022679"/>
    </source>
</evidence>